<reference evidence="4 5" key="1">
    <citation type="submission" date="2024-01" db="EMBL/GenBank/DDBJ databases">
        <title>The genomes of 5 underutilized Papilionoideae crops provide insights into root nodulation and disease resistanc.</title>
        <authorList>
            <person name="Jiang F."/>
        </authorList>
    </citation>
    <scope>NUCLEOTIDE SEQUENCE [LARGE SCALE GENOMIC DNA]</scope>
    <source>
        <strain evidence="4">LVBAO_FW01</strain>
        <tissue evidence="4">Leaves</tissue>
    </source>
</reference>
<dbReference type="Gene3D" id="3.30.530.20">
    <property type="match status" value="1"/>
</dbReference>
<gene>
    <name evidence="4" type="ORF">VNO77_15698</name>
</gene>
<keyword evidence="2" id="KW-0812">Transmembrane</keyword>
<keyword evidence="2" id="KW-0472">Membrane</keyword>
<dbReference type="GO" id="GO:0006457">
    <property type="term" value="P:protein folding"/>
    <property type="evidence" value="ECO:0007669"/>
    <property type="project" value="TreeGrafter"/>
</dbReference>
<dbReference type="Pfam" id="PF09229">
    <property type="entry name" value="Aha1_N"/>
    <property type="match status" value="1"/>
</dbReference>
<dbReference type="EMBL" id="JAYMYQ010000003">
    <property type="protein sequence ID" value="KAK7345168.1"/>
    <property type="molecule type" value="Genomic_DNA"/>
</dbReference>
<feature type="domain" description="Activator of Hsp90 ATPase AHSA1-like N-terminal" evidence="3">
    <location>
        <begin position="29"/>
        <end position="165"/>
    </location>
</feature>
<keyword evidence="5" id="KW-1185">Reference proteome</keyword>
<evidence type="ECO:0000313" key="5">
    <source>
        <dbReference type="Proteomes" id="UP001367508"/>
    </source>
</evidence>
<dbReference type="GO" id="GO:0051087">
    <property type="term" value="F:protein-folding chaperone binding"/>
    <property type="evidence" value="ECO:0007669"/>
    <property type="project" value="InterPro"/>
</dbReference>
<evidence type="ECO:0000256" key="1">
    <source>
        <dbReference type="ARBA" id="ARBA00006817"/>
    </source>
</evidence>
<organism evidence="4 5">
    <name type="scientific">Canavalia gladiata</name>
    <name type="common">Sword bean</name>
    <name type="synonym">Dolichos gladiatus</name>
    <dbReference type="NCBI Taxonomy" id="3824"/>
    <lineage>
        <taxon>Eukaryota</taxon>
        <taxon>Viridiplantae</taxon>
        <taxon>Streptophyta</taxon>
        <taxon>Embryophyta</taxon>
        <taxon>Tracheophyta</taxon>
        <taxon>Spermatophyta</taxon>
        <taxon>Magnoliopsida</taxon>
        <taxon>eudicotyledons</taxon>
        <taxon>Gunneridae</taxon>
        <taxon>Pentapetalae</taxon>
        <taxon>rosids</taxon>
        <taxon>fabids</taxon>
        <taxon>Fabales</taxon>
        <taxon>Fabaceae</taxon>
        <taxon>Papilionoideae</taxon>
        <taxon>50 kb inversion clade</taxon>
        <taxon>NPAAA clade</taxon>
        <taxon>indigoferoid/millettioid clade</taxon>
        <taxon>Phaseoleae</taxon>
        <taxon>Canavalia</taxon>
    </lineage>
</organism>
<dbReference type="CDD" id="cd08892">
    <property type="entry name" value="SRPBCC_Aha1"/>
    <property type="match status" value="1"/>
</dbReference>
<dbReference type="PANTHER" id="PTHR13009:SF29">
    <property type="entry name" value="ACTIVATOR OF 90 KDA HEAT SHOCK ATPASE-LIKE PROTEIN"/>
    <property type="match status" value="1"/>
</dbReference>
<dbReference type="InterPro" id="IPR013538">
    <property type="entry name" value="ASHA1/2-like_C"/>
</dbReference>
<dbReference type="PANTHER" id="PTHR13009">
    <property type="entry name" value="HEAT SHOCK PROTEIN 90 HSP90 CO-CHAPERONE AHA-1"/>
    <property type="match status" value="1"/>
</dbReference>
<dbReference type="Pfam" id="PF08327">
    <property type="entry name" value="AHSA1"/>
    <property type="match status" value="1"/>
</dbReference>
<dbReference type="SUPFAM" id="SSF103111">
    <property type="entry name" value="Activator of Hsp90 ATPase, Aha1"/>
    <property type="match status" value="1"/>
</dbReference>
<proteinExistence type="inferred from homology"/>
<accession>A0AAN9QVZ0</accession>
<comment type="similarity">
    <text evidence="1">Belongs to the AHA1 family.</text>
</comment>
<dbReference type="AlphaFoldDB" id="A0AAN9QVZ0"/>
<name>A0AAN9QVZ0_CANGL</name>
<sequence>MAKFGEGDKRWIVAERPDGTNVHNWHWAETNCLEWSRTFFKNRLNNLTVIDGDGDISVSIKRVERLDGEAYVNIRKGKVIPGYEINVTLAWEGEARDASGKVLNRVDGTVVMPYISDENAGEDPEVRVTVKDNGPIGSRLKEAMVQKGKPLILERVRVWEQSMAKGGPVKDELEAKKVLMQKSGLVSKKEESVIAENKKKEKSEGNKTISLTERFNCRARDLFEILMDENRWKGFTQSNARISKEIGGEFSIFDGSVTGTNLELQEGKLIVQRWRFGSWPDGMQSMVRIVFEEPEDGVTTVKLVHSDVPEEDRYGNATVVENTERGWRDLIFQRIRAVFVRKDYWISNGLIYCERRSVFCNDYASLLLNCMVLLADLIPLNLVIQKVSLESTCNEPSGLQAFIFTLEFDGATGGIFFYILTLPSDGFVDEFPSQSSEYGYFLYQRAFAIAIGVMHTYFLGGCGTWAIIFTASLAKKQYQGKALFNAWAPLFLQYEFGEWLQCVENLNNACPSKFKAMSADRKGGLLVWCARP</sequence>
<feature type="transmembrane region" description="Helical" evidence="2">
    <location>
        <begin position="440"/>
        <end position="468"/>
    </location>
</feature>
<dbReference type="InterPro" id="IPR036338">
    <property type="entry name" value="Aha1"/>
</dbReference>
<dbReference type="SUPFAM" id="SSF55961">
    <property type="entry name" value="Bet v1-like"/>
    <property type="match status" value="1"/>
</dbReference>
<dbReference type="GO" id="GO:0001671">
    <property type="term" value="F:ATPase activator activity"/>
    <property type="evidence" value="ECO:0007669"/>
    <property type="project" value="InterPro"/>
</dbReference>
<dbReference type="GO" id="GO:0005829">
    <property type="term" value="C:cytosol"/>
    <property type="evidence" value="ECO:0007669"/>
    <property type="project" value="TreeGrafter"/>
</dbReference>
<dbReference type="SMART" id="SM01000">
    <property type="entry name" value="Aha1_N"/>
    <property type="match status" value="1"/>
</dbReference>
<dbReference type="InterPro" id="IPR015310">
    <property type="entry name" value="AHSA1-like_N"/>
</dbReference>
<protein>
    <recommendedName>
        <fullName evidence="3">Activator of Hsp90 ATPase AHSA1-like N-terminal domain-containing protein</fullName>
    </recommendedName>
</protein>
<dbReference type="InterPro" id="IPR023393">
    <property type="entry name" value="START-like_dom_sf"/>
</dbReference>
<dbReference type="Gene3D" id="3.15.10.20">
    <property type="entry name" value="Activator of Hsp90 ATPase Aha1, N-terminal domain"/>
    <property type="match status" value="1"/>
</dbReference>
<evidence type="ECO:0000313" key="4">
    <source>
        <dbReference type="EMBL" id="KAK7345168.1"/>
    </source>
</evidence>
<keyword evidence="2" id="KW-1133">Transmembrane helix</keyword>
<evidence type="ECO:0000259" key="3">
    <source>
        <dbReference type="SMART" id="SM01000"/>
    </source>
</evidence>
<dbReference type="Proteomes" id="UP001367508">
    <property type="component" value="Unassembled WGS sequence"/>
</dbReference>
<evidence type="ECO:0000256" key="2">
    <source>
        <dbReference type="SAM" id="Phobius"/>
    </source>
</evidence>
<comment type="caution">
    <text evidence="4">The sequence shown here is derived from an EMBL/GenBank/DDBJ whole genome shotgun (WGS) entry which is preliminary data.</text>
</comment>